<dbReference type="GO" id="GO:0008233">
    <property type="term" value="F:peptidase activity"/>
    <property type="evidence" value="ECO:0007669"/>
    <property type="project" value="UniProtKB-KW"/>
</dbReference>
<name>A0A3S5EWK0_ACTVI</name>
<feature type="transmembrane region" description="Helical" evidence="1">
    <location>
        <begin position="365"/>
        <end position="383"/>
    </location>
</feature>
<keyword evidence="1" id="KW-0812">Transmembrane</keyword>
<dbReference type="Proteomes" id="UP000268658">
    <property type="component" value="Chromosome"/>
</dbReference>
<organism evidence="2 3">
    <name type="scientific">Actinomyces viscosus</name>
    <dbReference type="NCBI Taxonomy" id="1656"/>
    <lineage>
        <taxon>Bacteria</taxon>
        <taxon>Bacillati</taxon>
        <taxon>Actinomycetota</taxon>
        <taxon>Actinomycetes</taxon>
        <taxon>Actinomycetales</taxon>
        <taxon>Actinomycetaceae</taxon>
        <taxon>Actinomyces</taxon>
    </lineage>
</organism>
<gene>
    <name evidence="2" type="ORF">NCTC10951_02385</name>
</gene>
<accession>A0A3S5EWK0</accession>
<evidence type="ECO:0000313" key="2">
    <source>
        <dbReference type="EMBL" id="VEI17808.1"/>
    </source>
</evidence>
<reference evidence="2 3" key="1">
    <citation type="submission" date="2018-12" db="EMBL/GenBank/DDBJ databases">
        <authorList>
            <consortium name="Pathogen Informatics"/>
        </authorList>
    </citation>
    <scope>NUCLEOTIDE SEQUENCE [LARGE SCALE GENOMIC DNA]</scope>
    <source>
        <strain evidence="2 3">NCTC10951</strain>
    </source>
</reference>
<keyword evidence="2" id="KW-0378">Hydrolase</keyword>
<feature type="transmembrane region" description="Helical" evidence="1">
    <location>
        <begin position="239"/>
        <end position="263"/>
    </location>
</feature>
<feature type="transmembrane region" description="Helical" evidence="1">
    <location>
        <begin position="270"/>
        <end position="289"/>
    </location>
</feature>
<keyword evidence="1" id="KW-0472">Membrane</keyword>
<proteinExistence type="predicted"/>
<dbReference type="KEGG" id="avc:NCTC10951_02385"/>
<dbReference type="AlphaFoldDB" id="A0A3S5EWK0"/>
<sequence length="543" mass="57998">MIYVPEQDVLSRPRGALRLHRDVAVVRPQAGDGWAVRTPDNKLLGVGEQLGELLVTLKTKGPLTKTDLLEQMPPQWQPSDVDHALDAVSKYGLVVADYEMDSTEQKPLWSVDNDGPLILKLCFNRPEAFFIKAAPVVKALRKTFLRWVPLVIAILGIPALLSLAGNPNSTLFQPLTLGTYGALLLALTLTTAIHELAHGLTLTACGGMPHRMGIMLFYFSPAAFCDVTEAWLLPRKDRVAVAFAGIVIQTSIGATALIANLLLGGEHAFLTWYGASTYLVALSNLIPFLRLDGYVALVGFTNQSGLRQRSIQALRNRVAGIPEPHEPLWVALFGVGCLVTPLVIVWTAVTAIAPNLLRGGAGGRIMLSMLIGFCLMNALVKMIHGLRGLKRTQQIRLFVTGFSAAVLVLLTPIGTTTSLGFQATGSHRAVALTGDAAGSAPVTTGTKVSFHRSGLLTGPALGQGTVVATENCTVPLRAVSPLLSDAQMPPGTCLVVESDVELTPGTTGRITSQKVYQPLARVIRHQLGPVLPGGSLYSDDEED</sequence>
<feature type="transmembrane region" description="Helical" evidence="1">
    <location>
        <begin position="395"/>
        <end position="413"/>
    </location>
</feature>
<feature type="transmembrane region" description="Helical" evidence="1">
    <location>
        <begin position="171"/>
        <end position="193"/>
    </location>
</feature>
<dbReference type="EMBL" id="LR134477">
    <property type="protein sequence ID" value="VEI17808.1"/>
    <property type="molecule type" value="Genomic_DNA"/>
</dbReference>
<feature type="transmembrane region" description="Helical" evidence="1">
    <location>
        <begin position="147"/>
        <end position="165"/>
    </location>
</feature>
<evidence type="ECO:0000256" key="1">
    <source>
        <dbReference type="SAM" id="Phobius"/>
    </source>
</evidence>
<dbReference type="GO" id="GO:0006508">
    <property type="term" value="P:proteolysis"/>
    <property type="evidence" value="ECO:0007669"/>
    <property type="project" value="UniProtKB-KW"/>
</dbReference>
<protein>
    <submittedName>
        <fullName evidence="2">Zn-dependent proteases</fullName>
    </submittedName>
</protein>
<keyword evidence="2" id="KW-0645">Protease</keyword>
<evidence type="ECO:0000313" key="3">
    <source>
        <dbReference type="Proteomes" id="UP000268658"/>
    </source>
</evidence>
<feature type="transmembrane region" description="Helical" evidence="1">
    <location>
        <begin position="328"/>
        <end position="353"/>
    </location>
</feature>
<keyword evidence="1" id="KW-1133">Transmembrane helix</keyword>